<feature type="region of interest" description="Disordered" evidence="1">
    <location>
        <begin position="1"/>
        <end position="131"/>
    </location>
</feature>
<gene>
    <name evidence="2" type="ORF">HYPSUDRAFT_152651</name>
</gene>
<evidence type="ECO:0000256" key="1">
    <source>
        <dbReference type="SAM" id="MobiDB-lite"/>
    </source>
</evidence>
<dbReference type="Proteomes" id="UP000054270">
    <property type="component" value="Unassembled WGS sequence"/>
</dbReference>
<evidence type="ECO:0000313" key="2">
    <source>
        <dbReference type="EMBL" id="KJA29705.1"/>
    </source>
</evidence>
<proteinExistence type="predicted"/>
<feature type="compositionally biased region" description="Polar residues" evidence="1">
    <location>
        <begin position="1"/>
        <end position="16"/>
    </location>
</feature>
<sequence>MGSGQSKFYRNANKQQYPFGPPPPMYGQYNQQPFVPPGYGPMPGYAQQMPYPQQQMPGFIPPNYGQGAHLPPPMLSWLPQDRRKSRRKARRRESDRFVGGFGPTQQSEVPRRARSESRRREDVQPVIPQMMPGKPNYFTIVFPT</sequence>
<evidence type="ECO:0000313" key="3">
    <source>
        <dbReference type="Proteomes" id="UP000054270"/>
    </source>
</evidence>
<keyword evidence="3" id="KW-1185">Reference proteome</keyword>
<feature type="compositionally biased region" description="Basic and acidic residues" evidence="1">
    <location>
        <begin position="109"/>
        <end position="123"/>
    </location>
</feature>
<organism evidence="2 3">
    <name type="scientific">Hypholoma sublateritium (strain FD-334 SS-4)</name>
    <dbReference type="NCBI Taxonomy" id="945553"/>
    <lineage>
        <taxon>Eukaryota</taxon>
        <taxon>Fungi</taxon>
        <taxon>Dikarya</taxon>
        <taxon>Basidiomycota</taxon>
        <taxon>Agaricomycotina</taxon>
        <taxon>Agaricomycetes</taxon>
        <taxon>Agaricomycetidae</taxon>
        <taxon>Agaricales</taxon>
        <taxon>Agaricineae</taxon>
        <taxon>Strophariaceae</taxon>
        <taxon>Hypholoma</taxon>
    </lineage>
</organism>
<feature type="compositionally biased region" description="Low complexity" evidence="1">
    <location>
        <begin position="42"/>
        <end position="58"/>
    </location>
</feature>
<name>A0A0D2QDR3_HYPSF</name>
<protein>
    <submittedName>
        <fullName evidence="2">Uncharacterized protein</fullName>
    </submittedName>
</protein>
<dbReference type="AlphaFoldDB" id="A0A0D2QDR3"/>
<reference evidence="3" key="1">
    <citation type="submission" date="2014-04" db="EMBL/GenBank/DDBJ databases">
        <title>Evolutionary Origins and Diversification of the Mycorrhizal Mutualists.</title>
        <authorList>
            <consortium name="DOE Joint Genome Institute"/>
            <consortium name="Mycorrhizal Genomics Consortium"/>
            <person name="Kohler A."/>
            <person name="Kuo A."/>
            <person name="Nagy L.G."/>
            <person name="Floudas D."/>
            <person name="Copeland A."/>
            <person name="Barry K.W."/>
            <person name="Cichocki N."/>
            <person name="Veneault-Fourrey C."/>
            <person name="LaButti K."/>
            <person name="Lindquist E.A."/>
            <person name="Lipzen A."/>
            <person name="Lundell T."/>
            <person name="Morin E."/>
            <person name="Murat C."/>
            <person name="Riley R."/>
            <person name="Ohm R."/>
            <person name="Sun H."/>
            <person name="Tunlid A."/>
            <person name="Henrissat B."/>
            <person name="Grigoriev I.V."/>
            <person name="Hibbett D.S."/>
            <person name="Martin F."/>
        </authorList>
    </citation>
    <scope>NUCLEOTIDE SEQUENCE [LARGE SCALE GENOMIC DNA]</scope>
    <source>
        <strain evidence="3">FD-334 SS-4</strain>
    </source>
</reference>
<dbReference type="STRING" id="945553.A0A0D2QDR3"/>
<accession>A0A0D2QDR3</accession>
<dbReference type="EMBL" id="KN817518">
    <property type="protein sequence ID" value="KJA29705.1"/>
    <property type="molecule type" value="Genomic_DNA"/>
</dbReference>